<dbReference type="EMBL" id="VSSQ01128008">
    <property type="protein sequence ID" value="MPN57001.1"/>
    <property type="molecule type" value="Genomic_DNA"/>
</dbReference>
<comment type="caution">
    <text evidence="1">The sequence shown here is derived from an EMBL/GenBank/DDBJ whole genome shotgun (WGS) entry which is preliminary data.</text>
</comment>
<protein>
    <recommendedName>
        <fullName evidence="2">HTH cro/C1-type domain-containing protein</fullName>
    </recommendedName>
</protein>
<gene>
    <name evidence="1" type="ORF">SDC9_204695</name>
</gene>
<organism evidence="1">
    <name type="scientific">bioreactor metagenome</name>
    <dbReference type="NCBI Taxonomy" id="1076179"/>
    <lineage>
        <taxon>unclassified sequences</taxon>
        <taxon>metagenomes</taxon>
        <taxon>ecological metagenomes</taxon>
    </lineage>
</organism>
<evidence type="ECO:0008006" key="2">
    <source>
        <dbReference type="Google" id="ProtNLM"/>
    </source>
</evidence>
<proteinExistence type="predicted"/>
<evidence type="ECO:0000313" key="1">
    <source>
        <dbReference type="EMBL" id="MPN57001.1"/>
    </source>
</evidence>
<reference evidence="1" key="1">
    <citation type="submission" date="2019-08" db="EMBL/GenBank/DDBJ databases">
        <authorList>
            <person name="Kucharzyk K."/>
            <person name="Murdoch R.W."/>
            <person name="Higgins S."/>
            <person name="Loffler F."/>
        </authorList>
    </citation>
    <scope>NUCLEOTIDE SEQUENCE</scope>
</reference>
<name>A0A645J095_9ZZZZ</name>
<dbReference type="AlphaFoldDB" id="A0A645J095"/>
<accession>A0A645J095</accession>
<sequence length="54" mass="6304">MLSQESISKLRKGTKISDNIYLETNLNTEAKLNIIRFLVKEFEIELSEVLFCIK</sequence>